<protein>
    <submittedName>
        <fullName evidence="2">Uncharacterized protein</fullName>
    </submittedName>
</protein>
<dbReference type="EMBL" id="LR796670">
    <property type="protein sequence ID" value="CAB4159527.1"/>
    <property type="molecule type" value="Genomic_DNA"/>
</dbReference>
<name>A0A6J5NKY7_9CAUD</name>
<feature type="compositionally biased region" description="Polar residues" evidence="1">
    <location>
        <begin position="230"/>
        <end position="243"/>
    </location>
</feature>
<accession>A0A6J5NKY7</accession>
<organism evidence="2">
    <name type="scientific">uncultured Caudovirales phage</name>
    <dbReference type="NCBI Taxonomy" id="2100421"/>
    <lineage>
        <taxon>Viruses</taxon>
        <taxon>Duplodnaviria</taxon>
        <taxon>Heunggongvirae</taxon>
        <taxon>Uroviricota</taxon>
        <taxon>Caudoviricetes</taxon>
        <taxon>Peduoviridae</taxon>
        <taxon>Maltschvirus</taxon>
        <taxon>Maltschvirus maltsch</taxon>
    </lineage>
</organism>
<reference evidence="2" key="1">
    <citation type="submission" date="2020-04" db="EMBL/GenBank/DDBJ databases">
        <authorList>
            <person name="Chiriac C."/>
            <person name="Salcher M."/>
            <person name="Ghai R."/>
            <person name="Kavagutti S V."/>
        </authorList>
    </citation>
    <scope>NUCLEOTIDE SEQUENCE</scope>
</reference>
<proteinExistence type="predicted"/>
<feature type="region of interest" description="Disordered" evidence="1">
    <location>
        <begin position="229"/>
        <end position="248"/>
    </location>
</feature>
<evidence type="ECO:0000313" key="2">
    <source>
        <dbReference type="EMBL" id="CAB4159527.1"/>
    </source>
</evidence>
<sequence>MSFAAYIRQWLDHQEPIFEAKKSTKGKGQTDPNLEEIYNIIVGKVGGDKNDKQARAISFEALRRALEKMDIVSLEKIQSNPELQKILLALISPERIEMVDEFVKASKKTISKVASDKRKLKRENPFSDFISLKTREANITARIYKMYKIFTYASQQQGDLDEETRILLYFIENKTELKSSTDPSADTYTIIRAGGINNISKSDEFTVRDSSGKEVDLKKSELKAILDANPTETEQAKADSSNSHKNKIQRVTKRLEDTIQKEVAQSLEDDAEKIDEIPASEEGSYHLNVDWKPLLDALGYTEFYKERLNKKEEEVKKTEKPSLRRKNIIKDNLISALNMSLLPPIQNGEVTAPGGDHYKLFKSLEEKNAAWLESSLSNELTDSSRLSQFNNSARNKESALEEDQLTYLNVNAKWIIKYIKSEVDGQLEPRVIENAVAKVEKIAAEKEKQIKNSYLSRDFNMSNFKGIQLKPDLRLPLYVKVRLAVSEADRIKESPLANILKGMGQIVVGLFSTIPDKADPVIVKRNADQNRAIFNGIASIIKAGVFTVSKQAGRDFEKGLDKTTAKLRTDALGLTPYKDGEGPSFYKSAEGSQSTKKGANPEISEDGAVPGTALQTPGTMVSPNMDTFSLAGPGRKIKGKKKKTQIATRVSSFGDFLKLGK</sequence>
<evidence type="ECO:0000256" key="1">
    <source>
        <dbReference type="SAM" id="MobiDB-lite"/>
    </source>
</evidence>
<gene>
    <name evidence="2" type="ORF">UFOVP699_263</name>
</gene>
<feature type="region of interest" description="Disordered" evidence="1">
    <location>
        <begin position="575"/>
        <end position="608"/>
    </location>
</feature>